<dbReference type="InterPro" id="IPR035906">
    <property type="entry name" value="MetI-like_sf"/>
</dbReference>
<dbReference type="SUPFAM" id="SSF161098">
    <property type="entry name" value="MetI-like"/>
    <property type="match status" value="1"/>
</dbReference>
<dbReference type="CDD" id="cd06261">
    <property type="entry name" value="TM_PBP2"/>
    <property type="match status" value="1"/>
</dbReference>
<organism evidence="9">
    <name type="scientific">candidate division WOR-3 bacterium</name>
    <dbReference type="NCBI Taxonomy" id="2052148"/>
    <lineage>
        <taxon>Bacteria</taxon>
        <taxon>Bacteria division WOR-3</taxon>
    </lineage>
</organism>
<evidence type="ECO:0000256" key="7">
    <source>
        <dbReference type="RuleBase" id="RU363032"/>
    </source>
</evidence>
<dbReference type="InterPro" id="IPR000515">
    <property type="entry name" value="MetI-like"/>
</dbReference>
<dbReference type="PROSITE" id="PS50928">
    <property type="entry name" value="ABC_TM1"/>
    <property type="match status" value="1"/>
</dbReference>
<evidence type="ECO:0000256" key="3">
    <source>
        <dbReference type="ARBA" id="ARBA00022475"/>
    </source>
</evidence>
<feature type="transmembrane region" description="Helical" evidence="7">
    <location>
        <begin position="67"/>
        <end position="91"/>
    </location>
</feature>
<evidence type="ECO:0000256" key="4">
    <source>
        <dbReference type="ARBA" id="ARBA00022692"/>
    </source>
</evidence>
<comment type="similarity">
    <text evidence="7">Belongs to the binding-protein-dependent transport system permease family.</text>
</comment>
<evidence type="ECO:0000259" key="8">
    <source>
        <dbReference type="PROSITE" id="PS50928"/>
    </source>
</evidence>
<feature type="transmembrane region" description="Helical" evidence="7">
    <location>
        <begin position="103"/>
        <end position="124"/>
    </location>
</feature>
<dbReference type="PANTHER" id="PTHR43744:SF12">
    <property type="entry name" value="ABC TRANSPORTER PERMEASE PROTEIN MG189-RELATED"/>
    <property type="match status" value="1"/>
</dbReference>
<reference evidence="9" key="1">
    <citation type="journal article" date="2020" name="mSystems">
        <title>Genome- and Community-Level Interaction Insights into Carbon Utilization and Element Cycling Functions of Hydrothermarchaeota in Hydrothermal Sediment.</title>
        <authorList>
            <person name="Zhou Z."/>
            <person name="Liu Y."/>
            <person name="Xu W."/>
            <person name="Pan J."/>
            <person name="Luo Z.H."/>
            <person name="Li M."/>
        </authorList>
    </citation>
    <scope>NUCLEOTIDE SEQUENCE [LARGE SCALE GENOMIC DNA]</scope>
    <source>
        <strain evidence="9">SpSt-876</strain>
    </source>
</reference>
<evidence type="ECO:0000256" key="1">
    <source>
        <dbReference type="ARBA" id="ARBA00004651"/>
    </source>
</evidence>
<gene>
    <name evidence="9" type="ORF">ENW73_08305</name>
</gene>
<evidence type="ECO:0000256" key="2">
    <source>
        <dbReference type="ARBA" id="ARBA00022448"/>
    </source>
</evidence>
<feature type="transmembrane region" description="Helical" evidence="7">
    <location>
        <begin position="236"/>
        <end position="257"/>
    </location>
</feature>
<dbReference type="Gene3D" id="1.10.3720.10">
    <property type="entry name" value="MetI-like"/>
    <property type="match status" value="1"/>
</dbReference>
<accession>A0A7C6EDT2</accession>
<keyword evidence="5 7" id="KW-1133">Transmembrane helix</keyword>
<evidence type="ECO:0000256" key="5">
    <source>
        <dbReference type="ARBA" id="ARBA00022989"/>
    </source>
</evidence>
<keyword evidence="2 7" id="KW-0813">Transport</keyword>
<dbReference type="EMBL" id="DTLI01000197">
    <property type="protein sequence ID" value="HHS52839.1"/>
    <property type="molecule type" value="Genomic_DNA"/>
</dbReference>
<evidence type="ECO:0000313" key="9">
    <source>
        <dbReference type="EMBL" id="HHS52839.1"/>
    </source>
</evidence>
<evidence type="ECO:0000256" key="6">
    <source>
        <dbReference type="ARBA" id="ARBA00023136"/>
    </source>
</evidence>
<comment type="subcellular location">
    <subcellularLocation>
        <location evidence="1 7">Cell membrane</location>
        <topology evidence="1 7">Multi-pass membrane protein</topology>
    </subcellularLocation>
</comment>
<dbReference type="GO" id="GO:0005886">
    <property type="term" value="C:plasma membrane"/>
    <property type="evidence" value="ECO:0007669"/>
    <property type="project" value="UniProtKB-SubCell"/>
</dbReference>
<keyword evidence="4 7" id="KW-0812">Transmembrane</keyword>
<keyword evidence="3" id="KW-1003">Cell membrane</keyword>
<dbReference type="PANTHER" id="PTHR43744">
    <property type="entry name" value="ABC TRANSPORTER PERMEASE PROTEIN MG189-RELATED-RELATED"/>
    <property type="match status" value="1"/>
</dbReference>
<dbReference type="Pfam" id="PF00528">
    <property type="entry name" value="BPD_transp_1"/>
    <property type="match status" value="1"/>
</dbReference>
<dbReference type="GO" id="GO:0055085">
    <property type="term" value="P:transmembrane transport"/>
    <property type="evidence" value="ECO:0007669"/>
    <property type="project" value="InterPro"/>
</dbReference>
<sequence length="272" mass="31493">MPKLRLLPVHLILIFCGIFMLLPFIWMILTSLKTPLEALRFPPTWLPEIWRFANYPEVFQEISFFRYFLNTVFITAVTLFGIFLTGVLAAYAFARIEFWGREVLFIVFLALMMIPLPVYLVPSYMILFNLGWIDTYWAMIVPWMVNIFSIFLLRQHIKTLPQDLFDAAAIDGCSRFGALWRVVVPLSKAPLVTVGVFNIIASWNSFFWPLIVTHSDAIRPIQVGLAYFSREQSTNYTLLMAASTLTILPLVILFFFAQRHIIESYARSGLKE</sequence>
<feature type="transmembrane region" description="Helical" evidence="7">
    <location>
        <begin position="7"/>
        <end position="29"/>
    </location>
</feature>
<name>A0A7C6EDT2_UNCW3</name>
<protein>
    <submittedName>
        <fullName evidence="9">Carbohydrate ABC transporter permease</fullName>
    </submittedName>
</protein>
<feature type="domain" description="ABC transmembrane type-1" evidence="8">
    <location>
        <begin position="68"/>
        <end position="257"/>
    </location>
</feature>
<comment type="caution">
    <text evidence="9">The sequence shown here is derived from an EMBL/GenBank/DDBJ whole genome shotgun (WGS) entry which is preliminary data.</text>
</comment>
<dbReference type="AlphaFoldDB" id="A0A7C6EDT2"/>
<proteinExistence type="inferred from homology"/>
<keyword evidence="6 7" id="KW-0472">Membrane</keyword>
<feature type="transmembrane region" description="Helical" evidence="7">
    <location>
        <begin position="136"/>
        <end position="153"/>
    </location>
</feature>